<dbReference type="InterPro" id="IPR001876">
    <property type="entry name" value="Znf_RanBP2"/>
</dbReference>
<feature type="compositionally biased region" description="Basic residues" evidence="5">
    <location>
        <begin position="62"/>
        <end position="72"/>
    </location>
</feature>
<reference evidence="7 8" key="1">
    <citation type="submission" date="2016-02" db="EMBL/GenBank/DDBJ databases">
        <title>Genome analysis of coral dinoflagellate symbionts highlights evolutionary adaptations to a symbiotic lifestyle.</title>
        <authorList>
            <person name="Aranda M."/>
            <person name="Li Y."/>
            <person name="Liew Y.J."/>
            <person name="Baumgarten S."/>
            <person name="Simakov O."/>
            <person name="Wilson M."/>
            <person name="Piel J."/>
            <person name="Ashoor H."/>
            <person name="Bougouffa S."/>
            <person name="Bajic V.B."/>
            <person name="Ryu T."/>
            <person name="Ravasi T."/>
            <person name="Bayer T."/>
            <person name="Micklem G."/>
            <person name="Kim H."/>
            <person name="Bhak J."/>
            <person name="Lajeunesse T.C."/>
            <person name="Voolstra C.R."/>
        </authorList>
    </citation>
    <scope>NUCLEOTIDE SEQUENCE [LARGE SCALE GENOMIC DNA]</scope>
    <source>
        <strain evidence="7 8">CCMP2467</strain>
    </source>
</reference>
<keyword evidence="3" id="KW-0862">Zinc</keyword>
<keyword evidence="8" id="KW-1185">Reference proteome</keyword>
<evidence type="ECO:0000313" key="8">
    <source>
        <dbReference type="Proteomes" id="UP000186817"/>
    </source>
</evidence>
<evidence type="ECO:0000256" key="2">
    <source>
        <dbReference type="ARBA" id="ARBA00022771"/>
    </source>
</evidence>
<feature type="region of interest" description="Disordered" evidence="5">
    <location>
        <begin position="40"/>
        <end position="120"/>
    </location>
</feature>
<keyword evidence="2 4" id="KW-0863">Zinc-finger</keyword>
<dbReference type="OrthoDB" id="8067603at2759"/>
<dbReference type="PROSITE" id="PS00028">
    <property type="entry name" value="ZINC_FINGER_C2H2_1"/>
    <property type="match status" value="1"/>
</dbReference>
<feature type="region of interest" description="Disordered" evidence="5">
    <location>
        <begin position="303"/>
        <end position="350"/>
    </location>
</feature>
<dbReference type="GO" id="GO:0008270">
    <property type="term" value="F:zinc ion binding"/>
    <property type="evidence" value="ECO:0007669"/>
    <property type="project" value="UniProtKB-KW"/>
</dbReference>
<evidence type="ECO:0000256" key="4">
    <source>
        <dbReference type="PROSITE-ProRule" id="PRU00042"/>
    </source>
</evidence>
<evidence type="ECO:0000256" key="5">
    <source>
        <dbReference type="SAM" id="MobiDB-lite"/>
    </source>
</evidence>
<organism evidence="7 8">
    <name type="scientific">Symbiodinium microadriaticum</name>
    <name type="common">Dinoflagellate</name>
    <name type="synonym">Zooxanthella microadriatica</name>
    <dbReference type="NCBI Taxonomy" id="2951"/>
    <lineage>
        <taxon>Eukaryota</taxon>
        <taxon>Sar</taxon>
        <taxon>Alveolata</taxon>
        <taxon>Dinophyceae</taxon>
        <taxon>Suessiales</taxon>
        <taxon>Symbiodiniaceae</taxon>
        <taxon>Symbiodinium</taxon>
    </lineage>
</organism>
<evidence type="ECO:0000256" key="3">
    <source>
        <dbReference type="ARBA" id="ARBA00022833"/>
    </source>
</evidence>
<name>A0A1Q9CMG1_SYMMI</name>
<feature type="domain" description="C2H2-type" evidence="6">
    <location>
        <begin position="2686"/>
        <end position="2714"/>
    </location>
</feature>
<gene>
    <name evidence="7" type="ORF">AK812_SmicGene35045</name>
</gene>
<keyword evidence="1" id="KW-0479">Metal-binding</keyword>
<dbReference type="EMBL" id="LSRX01001067">
    <property type="protein sequence ID" value="OLP84114.1"/>
    <property type="molecule type" value="Genomic_DNA"/>
</dbReference>
<comment type="caution">
    <text evidence="7">The sequence shown here is derived from an EMBL/GenBank/DDBJ whole genome shotgun (WGS) entry which is preliminary data.</text>
</comment>
<sequence length="2914" mass="318786">MPNPNKIQPWTCSSCQRQNKGTQEYCGGCGSHWQQRTYWAGATPTQAPWKPHGGWQAPASPRRPRSPRKRGAKGGPGTAPQAPKGAAPSSTPTAPTLQGIPAPPTIPTAPSREPAQAVMQEANPEKAMLQKLMQALGQHQEALPESVRELIAAQGRTDVQDHTKTLHRTVSAQATARRELQKLQQSRVAFLAAWSSYIADLTSLVTKQVEEQSKALAEMDEQETAWGGKLQEATATLAKLASGGVKLEAKTAMEVEESDEAAAELAEAKVDEAIATEQELKARRLLQQQSSLQLVEALKQAQAKADQDLANHSKRERGSSRTPRRGGQPGGAEPGAAEISSSTSSLEMQPVPGTTAVRDLVPTALGTTFHTVWQDATFVLPARAQTQALIMQFEQRFNMQLTPDFVWDPRIEDQHDSDIVVVPRCLVESNACPAFQTSGTLVTGTDVFDEAGRQLRVDGRREDHTDDFQRSDTVQSFFPRFSCTEQATLEAHRKAGSARSRQALRAKAKVRFLLPVQTIPFCPADRLSPITLSQRVQPSWACTAIVQSILRPAPPPPSCCPAQPFTWPAGPGPKVSSGQPSMIGDLQAMIASHVPLSPDWIRGPLVHMRPFESRWLSAHFPADADKRRFSVIECRLDHLSRGARPEWSLLDYVYAALRTVTYRVKAVWFIVRPIPDLPVPQLVLTAANAPPGHRALPIDLRPLGGLLHTIEAAVPGELEPIWAALREKGVDPAGRLEQAWRDGLCVFADQFDQPVTVLRNTEEPLEWLLLRVTNPEEQAGLVVDYLGGAGAVLRVPAPVAPPTPLAPTTRTTTAARPVTFHGQALSVAEIAIQPADLAGIADRATRMSALPGLRYFLKERMPEQRHYTLFERTGHLHVRPLADNWCLDDLVRDVMTLVPMLRSIQILHSPLDRLPILQVVATDLGWPQSSAAVPFDLRSVGLSVCTFVIGPGLSQRTLHEVTWDTCANSRSSVPESVPFVDVQGHDGETRNPITDAQFYIPSVPAACASGYTAQGVATEDSEGSLSPQRAALLPCAPSTTTTTGAVQWAGTRITQQGVNRTADFLIARHVQLAVFTAHSVEFGPHSPVGTQLADALAPLLAQVLQRGHGPRLGFLQASRVLPLNEDATWLVPIMWAERTGAHVHVVLDTRCGGGNIQLLTLPIGTTADQVLPFNLQSQGWSLAVNGVGASSLRRPLESGDMLLLSRPGKPVPGFHFGHAVLLMPHLRVLTLPISLVDARPIPQQLTPVQSRDNAAILRDELLRHIQARVHLMGSAGPGLTPVTVMGLHHGPILLYLPGPNPTATHAQIVLDSIPEFPSGLTVYESDAFLGEVGVFVTAEPDAGTITSLVASTVGYGLDNLIVVALLPTQHQLGAAVYMDPFYTTEPFDNPRQGHYIRRTRISLPGDGLALACVNPAPPGNRQQRSCERAKQLGLPWPNCPSSRPGAHAVGHALHPPAAPGYQKNAPGHHALHARLGQRAIPTPLGRRTLPVPAGSTRTPIVLESALPAIAENFTELRLGTSSDMLEAVYGDFTLQNLCAARPPCHSLPKHVAQCLYALPEATGHHVSAMQLYVDGSYFPCSADASAKAGWAICLLTCEQGVWKFAGYVAVAAPIEGSLSTIGLPVASSFALHHREHLDKLFFRRGSADSGQLGVQLWLAKRTPVARTPRGPVYWEGDNMSVILATPRILVATARVAAKTFGFVVAHAPTGKATAAVRTQWWKDLSSSLRRLPPRCIPFLFIDANAQFEWCPDPPRADRALDHNAKELSSALAEHKLLASPNVSANGKRLVTWQGPARLECCLDYVVCAEGFGPAVQAVDAFPDFEGLADHDHFLLQVTFRWTDQAQPPTRPLRVDRQAMRTPEGKRIIKHIFDSAPRVPWEFDVDTHLAQLNQHLGRALRQAFPLEAARPRSYIIQEYTWLHIRHRRELRRTLFRCRQDTRAAVLSHFFDAWRGRALQPVPIKFRRLHEAFLVRQLRDLSASVRRGTRADRAKAARDAMQTARTKGPDAKFNLIRGILRCGRRYRAPTLQPSIVDVEGATVDDPHRELGLHFGKAERASLVDGSQLVPVPIRPPKAPLLAHGDVGVCALARGYGALQPHKATGPSGLPPELYRADPIGAASLHCPLVMKVQLRGVMPGLWRGGHATPIPKPEKPLQSLDGWRSILLTECAVKGLQKALREPLLSCMHAVKTQAQGGSVPGGPLQVPMAWAQGHLQRLHEQRVSGGILYIDGKAAFYSTIREGLMGHESGHSIEFLNRLSEAVFEDAEDRLTFMATALGPSLLERHDVPEALRRVIVASLKDTWYTVGRDRKHVFATRTGTCPGSPIADVAFQVLFAEAIDRVEQILRDFAHDSTRSTDGEYTPAPSWMDDLAVPLRSTDGDALMELAASTLRAVFLGMRQMGLEINLSRGKTELMPIFYGKGSKQARQRWLIEEGAGLNVELAPNQHVRVGMTGHYIHLGARLDVSGRDSQTIRHRACLMREMIKPLRRLLRCPDLEESEKIEMIVSMPHARLRHGSGFWKLSTERERASFHAAYYEAPRRLFRLVTTLSTQGVSDEDVSLILGIPRAHEVRDADVLRQLGWVLAAQQPRLQGLWLDSEWGKVARLATQQVVHKLGQLFESSWNSLLRDPSLASRWARRYLRACVAGRSPFCAQRRAELTAMQVARDAGVIFCRLKPDKQPPVDGATCASCGAVFKTKAAMAAHCSKVHHATAPATQHAIGTSCAVCMKEFWTQDRLKLHLRKTPACLNVTAEADIGAEAIVGGSSRQCQWLPATRLVGPQPWWACLRPPAVTGPPPSPTEAWRPYFRKFQQGVRSDRSQLSQAVREIVEHRVFACICQEDLPLSAAALSVSHRDLLNLLVAVSHSSPAPSAVTIFEGAWSASIFGDRVIVRPVAFTGWAKLSHQLPTEWTVPE</sequence>
<dbReference type="Proteomes" id="UP000186817">
    <property type="component" value="Unassembled WGS sequence"/>
</dbReference>
<evidence type="ECO:0000256" key="1">
    <source>
        <dbReference type="ARBA" id="ARBA00022723"/>
    </source>
</evidence>
<dbReference type="PROSITE" id="PS01358">
    <property type="entry name" value="ZF_RANBP2_1"/>
    <property type="match status" value="1"/>
</dbReference>
<dbReference type="Gene3D" id="3.30.160.60">
    <property type="entry name" value="Classic Zinc Finger"/>
    <property type="match status" value="1"/>
</dbReference>
<protein>
    <recommendedName>
        <fullName evidence="6">C2H2-type domain-containing protein</fullName>
    </recommendedName>
</protein>
<evidence type="ECO:0000259" key="6">
    <source>
        <dbReference type="PROSITE" id="PS50157"/>
    </source>
</evidence>
<evidence type="ECO:0000313" key="7">
    <source>
        <dbReference type="EMBL" id="OLP84114.1"/>
    </source>
</evidence>
<dbReference type="PANTHER" id="PTHR19446">
    <property type="entry name" value="REVERSE TRANSCRIPTASES"/>
    <property type="match status" value="1"/>
</dbReference>
<proteinExistence type="predicted"/>
<dbReference type="PROSITE" id="PS50157">
    <property type="entry name" value="ZINC_FINGER_C2H2_2"/>
    <property type="match status" value="1"/>
</dbReference>
<feature type="compositionally biased region" description="Basic and acidic residues" evidence="5">
    <location>
        <begin position="305"/>
        <end position="319"/>
    </location>
</feature>
<accession>A0A1Q9CMG1</accession>
<dbReference type="InterPro" id="IPR013087">
    <property type="entry name" value="Znf_C2H2_type"/>
</dbReference>